<keyword evidence="3" id="KW-1185">Reference proteome</keyword>
<comment type="caution">
    <text evidence="2">The sequence shown here is derived from an EMBL/GenBank/DDBJ whole genome shotgun (WGS) entry which is preliminary data.</text>
</comment>
<proteinExistence type="predicted"/>
<feature type="compositionally biased region" description="Polar residues" evidence="1">
    <location>
        <begin position="1"/>
        <end position="14"/>
    </location>
</feature>
<feature type="compositionally biased region" description="Low complexity" evidence="1">
    <location>
        <begin position="51"/>
        <end position="60"/>
    </location>
</feature>
<dbReference type="Gene3D" id="3.30.530.20">
    <property type="match status" value="1"/>
</dbReference>
<dbReference type="AlphaFoldDB" id="A0A1D3D5P1"/>
<name>A0A1D3D5P1_9EIME</name>
<gene>
    <name evidence="2" type="ORF">cyc_00181</name>
</gene>
<dbReference type="VEuPathDB" id="ToxoDB:cyc_00181"/>
<feature type="region of interest" description="Disordered" evidence="1">
    <location>
        <begin position="589"/>
        <end position="652"/>
    </location>
</feature>
<evidence type="ECO:0000313" key="2">
    <source>
        <dbReference type="EMBL" id="OEH78775.1"/>
    </source>
</evidence>
<feature type="compositionally biased region" description="Basic residues" evidence="1">
    <location>
        <begin position="643"/>
        <end position="652"/>
    </location>
</feature>
<dbReference type="EMBL" id="JROU02000621">
    <property type="protein sequence ID" value="OEH78775.1"/>
    <property type="molecule type" value="Genomic_DNA"/>
</dbReference>
<feature type="compositionally biased region" description="Polar residues" evidence="1">
    <location>
        <begin position="109"/>
        <end position="119"/>
    </location>
</feature>
<dbReference type="Proteomes" id="UP000095192">
    <property type="component" value="Unassembled WGS sequence"/>
</dbReference>
<evidence type="ECO:0000313" key="3">
    <source>
        <dbReference type="Proteomes" id="UP000095192"/>
    </source>
</evidence>
<reference evidence="2 3" key="1">
    <citation type="journal article" date="2016" name="BMC Genomics">
        <title>Comparative genomics reveals Cyclospora cayetanensis possesses coccidia-like metabolism and invasion components but unique surface antigens.</title>
        <authorList>
            <person name="Liu S."/>
            <person name="Wang L."/>
            <person name="Zheng H."/>
            <person name="Xu Z."/>
            <person name="Roellig D.M."/>
            <person name="Li N."/>
            <person name="Frace M.A."/>
            <person name="Tang K."/>
            <person name="Arrowood M.J."/>
            <person name="Moss D.M."/>
            <person name="Zhang L."/>
            <person name="Feng Y."/>
            <person name="Xiao L."/>
        </authorList>
    </citation>
    <scope>NUCLEOTIDE SEQUENCE [LARGE SCALE GENOMIC DNA]</scope>
    <source>
        <strain evidence="2 3">CHN_HEN01</strain>
    </source>
</reference>
<feature type="region of interest" description="Disordered" evidence="1">
    <location>
        <begin position="264"/>
        <end position="301"/>
    </location>
</feature>
<evidence type="ECO:0000256" key="1">
    <source>
        <dbReference type="SAM" id="MobiDB-lite"/>
    </source>
</evidence>
<feature type="compositionally biased region" description="Basic and acidic residues" evidence="1">
    <location>
        <begin position="617"/>
        <end position="642"/>
    </location>
</feature>
<sequence>MAAGRITQSPSTCSLLARNRQRESPQPVEWNSAASRLLSPPPIAAAVGTESSFSGASSRSAWGDTSSRLDTGSISSPPRKLSAANAQPTPPPDMQGTFQLGASMPSGATPETTARSSGSPPECSNPVVHKCLLGRQQEMEKSYSCCIPGFLAGERIGNEGPCCGLSSSLHTVVHVCECMQPYELDRALAVENLRLERVRDAHMVVLGIAQQYGVERVLEDEDLLLVEYKYNEMMSMFKVMSGSLHYRRRQSYFKRVTSSILQEASAIHKKKDTEHEKESHRQQQQNLQHPHHHLHHSGDDELFTPPYSKELHAAPSMSLGLESLEEKLSDGVQQQFGFRSLGTLTACDITAADDSWTLAVQEANELRIFFRRHCSSTMISFRVEGTVDANLLNIISVLHEMDLYKEWIPYYSFPVKLGLRDVKKIYQLGRVDQVDLLQLDFPWPMNNRDCCVAIWAADDLDYSNRFFIRITSLDAGSKNPRIPLEVPMPANKTLRLYFEGAIVLVPLAADKSFIELVWTLDPKAHLSEYIVNFFTRVFAKASFHAFCKVCIEASSGEHAKRRAAFPLLYGFVAQRLAEVGNLLGQGYRKEASSTVPHDQPFTAEPMDDENKPPSTTRSKEGKDGDGEEAHEQEYKDRDTDHPHSKKCKSGKIFPFRKRRSACGSNTSPEHH</sequence>
<organism evidence="2 3">
    <name type="scientific">Cyclospora cayetanensis</name>
    <dbReference type="NCBI Taxonomy" id="88456"/>
    <lineage>
        <taxon>Eukaryota</taxon>
        <taxon>Sar</taxon>
        <taxon>Alveolata</taxon>
        <taxon>Apicomplexa</taxon>
        <taxon>Conoidasida</taxon>
        <taxon>Coccidia</taxon>
        <taxon>Eucoccidiorida</taxon>
        <taxon>Eimeriorina</taxon>
        <taxon>Eimeriidae</taxon>
        <taxon>Cyclospora</taxon>
    </lineage>
</organism>
<dbReference type="InParanoid" id="A0A1D3D5P1"/>
<dbReference type="VEuPathDB" id="ToxoDB:LOC34617391"/>
<accession>A0A1D3D5P1</accession>
<feature type="compositionally biased region" description="Polar residues" evidence="1">
    <location>
        <begin position="63"/>
        <end position="76"/>
    </location>
</feature>
<feature type="region of interest" description="Disordered" evidence="1">
    <location>
        <begin position="1"/>
        <end position="123"/>
    </location>
</feature>
<dbReference type="PANTHER" id="PTHR34560:SF1">
    <property type="entry name" value="START DOMAIN-CONTAINING PROTEIN"/>
    <property type="match status" value="1"/>
</dbReference>
<dbReference type="SUPFAM" id="SSF55961">
    <property type="entry name" value="Bet v1-like"/>
    <property type="match status" value="1"/>
</dbReference>
<evidence type="ECO:0008006" key="4">
    <source>
        <dbReference type="Google" id="ProtNLM"/>
    </source>
</evidence>
<dbReference type="InterPro" id="IPR023393">
    <property type="entry name" value="START-like_dom_sf"/>
</dbReference>
<dbReference type="PANTHER" id="PTHR34560">
    <property type="entry name" value="POLYKETIDE CYCLASE/DEHYDRASE/LIPID TRANSPORT SUPERFAMILY PROTEIN"/>
    <property type="match status" value="1"/>
</dbReference>
<feature type="compositionally biased region" description="Basic and acidic residues" evidence="1">
    <location>
        <begin position="271"/>
        <end position="281"/>
    </location>
</feature>
<protein>
    <recommendedName>
        <fullName evidence="4">START domain-containing protein</fullName>
    </recommendedName>
</protein>